<proteinExistence type="inferred from homology"/>
<dbReference type="InterPro" id="IPR027075">
    <property type="entry name" value="CPSF2"/>
</dbReference>
<evidence type="ECO:0000256" key="4">
    <source>
        <dbReference type="ARBA" id="ARBA00023242"/>
    </source>
</evidence>
<dbReference type="GO" id="GO:0003723">
    <property type="term" value="F:RNA binding"/>
    <property type="evidence" value="ECO:0007669"/>
    <property type="project" value="UniProtKB-KW"/>
</dbReference>
<dbReference type="InterPro" id="IPR022712">
    <property type="entry name" value="Beta_Casp"/>
</dbReference>
<dbReference type="Pfam" id="PF13299">
    <property type="entry name" value="CPSF100_C"/>
    <property type="match status" value="2"/>
</dbReference>
<keyword evidence="4 5" id="KW-0539">Nucleus</keyword>
<evidence type="ECO:0000256" key="6">
    <source>
        <dbReference type="SAM" id="MobiDB-lite"/>
    </source>
</evidence>
<keyword evidence="5" id="KW-0694">RNA-binding</keyword>
<evidence type="ECO:0000313" key="8">
    <source>
        <dbReference type="EMBL" id="EMP39872.1"/>
    </source>
</evidence>
<dbReference type="Proteomes" id="UP000031443">
    <property type="component" value="Unassembled WGS sequence"/>
</dbReference>
<keyword evidence="9" id="KW-1185">Reference proteome</keyword>
<dbReference type="Pfam" id="PF07521">
    <property type="entry name" value="RMMBL"/>
    <property type="match status" value="1"/>
</dbReference>
<dbReference type="PANTHER" id="PTHR45922">
    <property type="entry name" value="CLEAVAGE AND POLYADENYLATION SPECIFICITY FACTOR SUBUNIT 2"/>
    <property type="match status" value="1"/>
</dbReference>
<dbReference type="InterPro" id="IPR011108">
    <property type="entry name" value="RMMBL"/>
</dbReference>
<evidence type="ECO:0000256" key="2">
    <source>
        <dbReference type="ARBA" id="ARBA00010624"/>
    </source>
</evidence>
<reference evidence="9" key="1">
    <citation type="journal article" date="2013" name="Nat. Genet.">
        <title>The draft genomes of soft-shell turtle and green sea turtle yield insights into the development and evolution of the turtle-specific body plan.</title>
        <authorList>
            <person name="Wang Z."/>
            <person name="Pascual-Anaya J."/>
            <person name="Zadissa A."/>
            <person name="Li W."/>
            <person name="Niimura Y."/>
            <person name="Huang Z."/>
            <person name="Li C."/>
            <person name="White S."/>
            <person name="Xiong Z."/>
            <person name="Fang D."/>
            <person name="Wang B."/>
            <person name="Ming Y."/>
            <person name="Chen Y."/>
            <person name="Zheng Y."/>
            <person name="Kuraku S."/>
            <person name="Pignatelli M."/>
            <person name="Herrero J."/>
            <person name="Beal K."/>
            <person name="Nozawa M."/>
            <person name="Li Q."/>
            <person name="Wang J."/>
            <person name="Zhang H."/>
            <person name="Yu L."/>
            <person name="Shigenobu S."/>
            <person name="Wang J."/>
            <person name="Liu J."/>
            <person name="Flicek P."/>
            <person name="Searle S."/>
            <person name="Wang J."/>
            <person name="Kuratani S."/>
            <person name="Yin Y."/>
            <person name="Aken B."/>
            <person name="Zhang G."/>
            <person name="Irie N."/>
        </authorList>
    </citation>
    <scope>NUCLEOTIDE SEQUENCE [LARGE SCALE GENOMIC DNA]</scope>
</reference>
<evidence type="ECO:0000256" key="1">
    <source>
        <dbReference type="ARBA" id="ARBA00004123"/>
    </source>
</evidence>
<dbReference type="InterPro" id="IPR036866">
    <property type="entry name" value="RibonucZ/Hydroxyglut_hydro"/>
</dbReference>
<feature type="compositionally biased region" description="Acidic residues" evidence="6">
    <location>
        <begin position="200"/>
        <end position="213"/>
    </location>
</feature>
<comment type="subcellular location">
    <subcellularLocation>
        <location evidence="1 5">Nucleus</location>
    </subcellularLocation>
</comment>
<feature type="domain" description="Beta-Casp" evidence="7">
    <location>
        <begin position="26"/>
        <end position="151"/>
    </location>
</feature>
<feature type="region of interest" description="Disordered" evidence="6">
    <location>
        <begin position="190"/>
        <end position="221"/>
    </location>
</feature>
<protein>
    <recommendedName>
        <fullName evidence="5">Cleavage and polyadenylation specificity factor subunit 2</fullName>
    </recommendedName>
    <alternativeName>
        <fullName evidence="5">Cleavage and polyadenylation specificity factor 100 kDa subunit</fullName>
    </alternativeName>
</protein>
<feature type="region of interest" description="Disordered" evidence="6">
    <location>
        <begin position="621"/>
        <end position="641"/>
    </location>
</feature>
<comment type="similarity">
    <text evidence="2 5">Belongs to the metallo-beta-lactamase superfamily. RNA-metabolizing metallo-beta-lactamase-like family. CPSF2/YSH1 subfamily.</text>
</comment>
<dbReference type="GO" id="GO:0005847">
    <property type="term" value="C:mRNA cleavage and polyadenylation specificity factor complex"/>
    <property type="evidence" value="ECO:0007669"/>
    <property type="project" value="InterPro"/>
</dbReference>
<dbReference type="GO" id="GO:0006398">
    <property type="term" value="P:mRNA 3'-end processing by stem-loop binding and cleavage"/>
    <property type="evidence" value="ECO:0007669"/>
    <property type="project" value="InterPro"/>
</dbReference>
<evidence type="ECO:0000256" key="3">
    <source>
        <dbReference type="ARBA" id="ARBA00022664"/>
    </source>
</evidence>
<evidence type="ECO:0000313" key="9">
    <source>
        <dbReference type="Proteomes" id="UP000031443"/>
    </source>
</evidence>
<dbReference type="Gene3D" id="3.40.50.10890">
    <property type="match status" value="1"/>
</dbReference>
<evidence type="ECO:0000259" key="7">
    <source>
        <dbReference type="SMART" id="SM01027"/>
    </source>
</evidence>
<dbReference type="PANTHER" id="PTHR45922:SF1">
    <property type="entry name" value="CLEAVAGE AND POLYADENYLATION SPECIFICITY FACTOR SUBUNIT 2"/>
    <property type="match status" value="1"/>
</dbReference>
<name>M7CG54_CHEMY</name>
<evidence type="ECO:0000256" key="5">
    <source>
        <dbReference type="RuleBase" id="RU365006"/>
    </source>
</evidence>
<dbReference type="SUPFAM" id="SSF56281">
    <property type="entry name" value="Metallo-hydrolase/oxidoreductase"/>
    <property type="match status" value="1"/>
</dbReference>
<sequence length="751" mass="82878">MHTANVLETLRGDGNVLIAVDTAGRVLELAQLLDQIWRTKDAGLGVYSLALLNNVSYNVVEFSKSQVEWMSDKLMRCFEDKRNNPFQFRHLSLCHGLSDLARVPSPKVVLASQPDLECGFSRDLFIQWCQDSKNSVILTYRTTPGTLARFLIDNPSEKVIDIELRKRVKLEGKELEEYLEKEKLKKEAAKKLEQSKEADIDSSDESDVEEDIDQPSVHKTKHDLMMKGEGSRKGSFFKQAKKSYPMFPAPEERIKWDEYGEIIKPEDFLVPELQATEEEKSKLESGLTNGDEPMDQDLSDVPTKCISATESMEIKARVTYIDYEGRSDGDSIKKIINQMKPRQLIIVHGPPEASQDLSESCRAFGGKDIKVYMPKLHETVDATSETHIYQVRLKDSLVSSLQFCKAKDAELAWIDGVLDMRVSKVDTGVILEEGELREDGEDLEMQVDMPSSESSVIAQQKAMKSLFDDDDKEVCEESEIIPTLEPLPPHEGVGDRSQLCNFCYVNNVAEVDILRSTYHGVFTVVIGHQSVFMNEPRLSDFKQVLLREGIQAEFVGGVLVCNNLVAVRRNKAEISAPNEEGTLSMAVPQALLDLVQTAVLEHECVDAEGGARRHGSICGVESSEAEEGPGANVPCTDSSTDSMPTVGRGACRYSAKEGHEVSAACSIGGATEGASLGKSWTRGDDGIERQSRSTTTCYIDTVDTVGTSITHVSTGLNRHPEAETGIKGTGFLPLPLGAREGSEVPVPSHVP</sequence>
<gene>
    <name evidence="8" type="ORF">UY3_02891</name>
</gene>
<dbReference type="STRING" id="8469.M7CG54"/>
<organism evidence="8 9">
    <name type="scientific">Chelonia mydas</name>
    <name type="common">Green sea-turtle</name>
    <name type="synonym">Chelonia agassizi</name>
    <dbReference type="NCBI Taxonomy" id="8469"/>
    <lineage>
        <taxon>Eukaryota</taxon>
        <taxon>Metazoa</taxon>
        <taxon>Chordata</taxon>
        <taxon>Craniata</taxon>
        <taxon>Vertebrata</taxon>
        <taxon>Euteleostomi</taxon>
        <taxon>Archelosauria</taxon>
        <taxon>Testudinata</taxon>
        <taxon>Testudines</taxon>
        <taxon>Cryptodira</taxon>
        <taxon>Durocryptodira</taxon>
        <taxon>Americhelydia</taxon>
        <taxon>Chelonioidea</taxon>
        <taxon>Cheloniidae</taxon>
        <taxon>Chelonia</taxon>
    </lineage>
</organism>
<dbReference type="eggNOG" id="KOG1135">
    <property type="taxonomic scope" value="Eukaryota"/>
</dbReference>
<dbReference type="Pfam" id="PF10996">
    <property type="entry name" value="Beta-Casp"/>
    <property type="match status" value="1"/>
</dbReference>
<keyword evidence="3 5" id="KW-0507">mRNA processing</keyword>
<dbReference type="AlphaFoldDB" id="M7CG54"/>
<accession>M7CG54</accession>
<dbReference type="InterPro" id="IPR025069">
    <property type="entry name" value="Cpsf2_C"/>
</dbReference>
<dbReference type="EMBL" id="KB515363">
    <property type="protein sequence ID" value="EMP39872.1"/>
    <property type="molecule type" value="Genomic_DNA"/>
</dbReference>
<dbReference type="SMART" id="SM01027">
    <property type="entry name" value="Beta-Casp"/>
    <property type="match status" value="1"/>
</dbReference>
<feature type="compositionally biased region" description="Basic and acidic residues" evidence="6">
    <location>
        <begin position="190"/>
        <end position="199"/>
    </location>
</feature>